<dbReference type="EMBL" id="RWJN01000150">
    <property type="protein sequence ID" value="TCD66076.1"/>
    <property type="molecule type" value="Genomic_DNA"/>
</dbReference>
<dbReference type="AlphaFoldDB" id="A0A4R0RFQ0"/>
<comment type="caution">
    <text evidence="1">The sequence shown here is derived from an EMBL/GenBank/DDBJ whole genome shotgun (WGS) entry which is preliminary data.</text>
</comment>
<name>A0A4R0RFQ0_9APHY</name>
<reference evidence="1 2" key="1">
    <citation type="submission" date="2018-11" db="EMBL/GenBank/DDBJ databases">
        <title>Genome assembly of Steccherinum ochraceum LE-BIN_3174, the white-rot fungus of the Steccherinaceae family (The Residual Polyporoid clade, Polyporales, Basidiomycota).</title>
        <authorList>
            <person name="Fedorova T.V."/>
            <person name="Glazunova O.A."/>
            <person name="Landesman E.O."/>
            <person name="Moiseenko K.V."/>
            <person name="Psurtseva N.V."/>
            <person name="Savinova O.S."/>
            <person name="Shakhova N.V."/>
            <person name="Tyazhelova T.V."/>
            <person name="Vasina D.V."/>
        </authorList>
    </citation>
    <scope>NUCLEOTIDE SEQUENCE [LARGE SCALE GENOMIC DNA]</scope>
    <source>
        <strain evidence="1 2">LE-BIN_3174</strain>
    </source>
</reference>
<dbReference type="Proteomes" id="UP000292702">
    <property type="component" value="Unassembled WGS sequence"/>
</dbReference>
<evidence type="ECO:0000313" key="2">
    <source>
        <dbReference type="Proteomes" id="UP000292702"/>
    </source>
</evidence>
<protein>
    <submittedName>
        <fullName evidence="1">Uncharacterized protein</fullName>
    </submittedName>
</protein>
<proteinExistence type="predicted"/>
<keyword evidence="2" id="KW-1185">Reference proteome</keyword>
<evidence type="ECO:0000313" key="1">
    <source>
        <dbReference type="EMBL" id="TCD66076.1"/>
    </source>
</evidence>
<organism evidence="1 2">
    <name type="scientific">Steccherinum ochraceum</name>
    <dbReference type="NCBI Taxonomy" id="92696"/>
    <lineage>
        <taxon>Eukaryota</taxon>
        <taxon>Fungi</taxon>
        <taxon>Dikarya</taxon>
        <taxon>Basidiomycota</taxon>
        <taxon>Agaricomycotina</taxon>
        <taxon>Agaricomycetes</taxon>
        <taxon>Polyporales</taxon>
        <taxon>Steccherinaceae</taxon>
        <taxon>Steccherinum</taxon>
    </lineage>
</organism>
<gene>
    <name evidence="1" type="ORF">EIP91_001834</name>
</gene>
<sequence>MSWDKAIPERYHGNAQCMMLMQRILHTISPTHLRILYLTWPSSEHPIPLLPVSLPSLSELYAEGVDLTPSVQSGMAPQLKILHITSLGVGSRDIGSVLAHICPEVTHVYIRGSARCGPEGDPFLLFMHAFTNPHKPMRELFPTFPRWLSDQDLQAMAGTAYTSPIDPLRLSSLRKLVIGFTPIYVDPLEDGNRVVHKACMESLYLHVAMGGVQHAWRNARLGIPLNVYFGGRELLIFSPEPGRHEDLAARDRVEKLEVLKAQRFARSTGEHGRHDWLDM</sequence>
<accession>A0A4R0RFQ0</accession>